<dbReference type="InterPro" id="IPR029057">
    <property type="entry name" value="PRTase-like"/>
</dbReference>
<dbReference type="Pfam" id="PF00156">
    <property type="entry name" value="Pribosyltran"/>
    <property type="match status" value="1"/>
</dbReference>
<dbReference type="CDD" id="cd06223">
    <property type="entry name" value="PRTases_typeI"/>
    <property type="match status" value="1"/>
</dbReference>
<sequence length="111" mass="11926">MGKRTIFAERENGEMTLRRGFAIVPGEKVLVVEDVITTGGSVKEVMHLVEKSGGIIIGLAIIVDRSNGSVILHDNQFSLVSMEAVSYDENDIPESLAAIPTTKPGSRSISK</sequence>
<organism evidence="2">
    <name type="scientific">marine metagenome</name>
    <dbReference type="NCBI Taxonomy" id="408172"/>
    <lineage>
        <taxon>unclassified sequences</taxon>
        <taxon>metagenomes</taxon>
        <taxon>ecological metagenomes</taxon>
    </lineage>
</organism>
<proteinExistence type="predicted"/>
<accession>A0A381NNZ9</accession>
<dbReference type="AlphaFoldDB" id="A0A381NNZ9"/>
<name>A0A381NNZ9_9ZZZZ</name>
<dbReference type="Gene3D" id="3.40.50.2020">
    <property type="match status" value="1"/>
</dbReference>
<reference evidence="2" key="1">
    <citation type="submission" date="2018-05" db="EMBL/GenBank/DDBJ databases">
        <authorList>
            <person name="Lanie J.A."/>
            <person name="Ng W.-L."/>
            <person name="Kazmierczak K.M."/>
            <person name="Andrzejewski T.M."/>
            <person name="Davidsen T.M."/>
            <person name="Wayne K.J."/>
            <person name="Tettelin H."/>
            <person name="Glass J.I."/>
            <person name="Rusch D."/>
            <person name="Podicherti R."/>
            <person name="Tsui H.-C.T."/>
            <person name="Winkler M.E."/>
        </authorList>
    </citation>
    <scope>NUCLEOTIDE SEQUENCE</scope>
</reference>
<evidence type="ECO:0000259" key="1">
    <source>
        <dbReference type="Pfam" id="PF00156"/>
    </source>
</evidence>
<gene>
    <name evidence="2" type="ORF">METZ01_LOCUS9104</name>
</gene>
<feature type="domain" description="Phosphoribosyltransferase" evidence="1">
    <location>
        <begin position="13"/>
        <end position="68"/>
    </location>
</feature>
<dbReference type="InterPro" id="IPR000836">
    <property type="entry name" value="PRTase_dom"/>
</dbReference>
<dbReference type="EMBL" id="UINC01000489">
    <property type="protein sequence ID" value="SUZ56250.1"/>
    <property type="molecule type" value="Genomic_DNA"/>
</dbReference>
<protein>
    <recommendedName>
        <fullName evidence="1">Phosphoribosyltransferase domain-containing protein</fullName>
    </recommendedName>
</protein>
<evidence type="ECO:0000313" key="2">
    <source>
        <dbReference type="EMBL" id="SUZ56250.1"/>
    </source>
</evidence>
<dbReference type="SUPFAM" id="SSF53271">
    <property type="entry name" value="PRTase-like"/>
    <property type="match status" value="1"/>
</dbReference>